<dbReference type="EMBL" id="JAGSPK010000005">
    <property type="protein sequence ID" value="MBR7793778.1"/>
    <property type="molecule type" value="Genomic_DNA"/>
</dbReference>
<reference evidence="2 3" key="1">
    <citation type="submission" date="2021-04" db="EMBL/GenBank/DDBJ databases">
        <title>novel species isolated from subtropical streams in China.</title>
        <authorList>
            <person name="Lu H."/>
        </authorList>
    </citation>
    <scope>NUCLEOTIDE SEQUENCE [LARGE SCALE GENOMIC DNA]</scope>
    <source>
        <strain evidence="2 3">FT147W</strain>
    </source>
</reference>
<proteinExistence type="predicted"/>
<dbReference type="Proteomes" id="UP000682982">
    <property type="component" value="Unassembled WGS sequence"/>
</dbReference>
<feature type="region of interest" description="Disordered" evidence="1">
    <location>
        <begin position="1047"/>
        <end position="1069"/>
    </location>
</feature>
<organism evidence="2 3">
    <name type="scientific">Undibacterium rivi</name>
    <dbReference type="NCBI Taxonomy" id="2828729"/>
    <lineage>
        <taxon>Bacteria</taxon>
        <taxon>Pseudomonadati</taxon>
        <taxon>Pseudomonadota</taxon>
        <taxon>Betaproteobacteria</taxon>
        <taxon>Burkholderiales</taxon>
        <taxon>Oxalobacteraceae</taxon>
        <taxon>Undibacterium</taxon>
    </lineage>
</organism>
<evidence type="ECO:0000256" key="1">
    <source>
        <dbReference type="SAM" id="MobiDB-lite"/>
    </source>
</evidence>
<feature type="compositionally biased region" description="Gly residues" evidence="1">
    <location>
        <begin position="1055"/>
        <end position="1067"/>
    </location>
</feature>
<sequence>MPSVLELKIKSFVEGLENVTALAKELGQVGESAQAAGKSASAGKAGFTELRTEADAYKTIGVRSFAEVRAEIAKVTAAHQQLTNAGTLSAKEQQSVTDATRTKLAGLNAELRGIAEKNTDAAGSGDVLNKALGLMGPQAAAVSTGLSFVKDNVGALIGAFTALAVAYGLKESAEYAARTETLGITMNVVAKNAGYGAEEIGKYEKEVKGLGITTQGTRESITQMIQAGLEIGPTAEGQVSQVAKLARAAQDLAVVTGENSSATLTRLITNISQLDTVGLRYMGLTVNVEAAEQQFAISIGKTVDQLTQKQKAQAVMDESLRQAEKLNGAYEASMDSVGKKVQSLKRYQEELANDIGSKLLPAYGALVDSATNFLKVADTTAQGIDRSGAASRLFAEGVTTFGSSMGNALNTVLSMIGEIYPTLSALGKGFLDLLGYIINVATEILTLGHYTDEAGNKFTVLGQTIKLLIGTVALVLAGLKDGIDIITATIFGLGGAAIDIVGKIISAFGKMVSYINKDWGKTIQGVGDSLQETGKNMIGFADTTVDQFARGESAVGKYRKSLREAELYTQQLKQVTDFSKAEAEVLKMAEAVRKNGSYTKDFADQSEILNGKLKDMQAAGQLSTAQLGQLQAKLQRLASDDAANFTKAINDAGLKLVELAGQDRLAPLNKEFDVAKASVIALGSSTKTTASVMSDAFSKGIDAAKTLAELKQIGDSLGDVKKVTGDIKPALIEAGIKFDELFEKSLKVAKTDKDYADLIAEVQRLGKAGVISGDAMSRALREIEEKANGAEAALSRLAKRAAEIARSEVDLARSHLDMIKAQADLGRASLDVMVKQISYAKEGTALAKEELKLAQLNKDLATEKAREAKATYDVAIASHKLLISLQQKLNAEKELELQIGKEGAEEAKQKAQALADQVRESENSVNWARQALSEQQKITLSVEEQVVQQKLVVDTVKVASEQAKDLAKNTGDVSNGARTASDAIKPLVTSLNDANKSADELTKKFAGMTEEQKRAAAAAAEFAAQAKRTEQALQGVRAAQDRLDSAQGVSKGVTTVGGNGRETGGVDGVRDVEPYESVSQRNNRITSETQAQQSKNDAINHTAGVTDNDIATLLWDSDHGVNIPVNAENLKRAQTAYEAASANLQMYQMNSGVFSNAGADSIMRAYNRARVLLDKMQGGGLNDGSGGTGGFGGGTRYGFGMKIIGSHKTGLDRVPYDGYVAELHEDEKVLTAKEADQYRRAPSVSDLSRQLIQQISSTSISPRISEQMVAKGSTTPTKTIQVNFTDGNGKHIPMTTEAGNEQAFLDLLKKAKGVAS</sequence>
<keyword evidence="3" id="KW-1185">Reference proteome</keyword>
<accession>A0ABS5H4E7</accession>
<dbReference type="RefSeq" id="WP_212679715.1">
    <property type="nucleotide sequence ID" value="NZ_JAGSPK010000005.1"/>
</dbReference>
<protein>
    <recommendedName>
        <fullName evidence="4">Bacteriophage tail tape measure N-terminal domain-containing protein</fullName>
    </recommendedName>
</protein>
<comment type="caution">
    <text evidence="2">The sequence shown here is derived from an EMBL/GenBank/DDBJ whole genome shotgun (WGS) entry which is preliminary data.</text>
</comment>
<evidence type="ECO:0000313" key="2">
    <source>
        <dbReference type="EMBL" id="MBR7793778.1"/>
    </source>
</evidence>
<name>A0ABS5H4E7_9BURK</name>
<evidence type="ECO:0000313" key="3">
    <source>
        <dbReference type="Proteomes" id="UP000682982"/>
    </source>
</evidence>
<evidence type="ECO:0008006" key="4">
    <source>
        <dbReference type="Google" id="ProtNLM"/>
    </source>
</evidence>
<gene>
    <name evidence="2" type="ORF">KDM87_14355</name>
</gene>